<reference evidence="1" key="1">
    <citation type="submission" date="2020-04" db="EMBL/GenBank/DDBJ databases">
        <title>A chromosome-scale assembly and high-density genetic map of the yellow drum (Nibea albiflora) genome.</title>
        <authorList>
            <person name="Xu D."/>
            <person name="Zhang W."/>
            <person name="Chen R."/>
            <person name="Tan P."/>
            <person name="Wang L."/>
            <person name="Song H."/>
            <person name="Tian L."/>
            <person name="Zhu Q."/>
            <person name="Wang B."/>
        </authorList>
    </citation>
    <scope>NUCLEOTIDE SEQUENCE</scope>
    <source>
        <strain evidence="1">ZJHYS-2018</strain>
    </source>
</reference>
<proteinExistence type="predicted"/>
<sequence length="946" mass="107849">TFFLSELNVMLVGSNTSNKYLVGNIILGKDLFDVGDVTPGCQRRQGEVCGRKVTLAKAPGWPPGYELCNTPELFKTEAILSVTPGLHGFILVVDAELPFKKVNKKATKEHLQYFFGDRVWEHTIVVFTHSSHLSYTIEDYIKREGAPLQWLLKTCGNRYHVLCDDGTDNNKKVEEMFEKIDAMVAENSCYEIDIVQMQNAESKRKEVDKKAEELRMQTRQQRQNLRRLVTGNLGLFYYTNVWPTLDLIILMVGWVFSGKSAAGSKILSTKEFQSGERTVKALKQSGDVAGRQVVIVDTPGWWKFFPAKFNPSLLKSEILKGVSLCSPSPNVILLAVTLDTSFTEEQRRVTEDNMKLLGPRVWRHVIVLFTFGDSLGDKTIEQHIESEGRPLRWLIEKCGNRYHVINNMSAADDQVTELLEKMEEMVAGNSYLYLKLNVMLVGSTTSNKYLVGNIILGKDLFDVGDVTPGCQSRQGEVCGRKVTLAKAPGWLPGYELCNTPELFKTEAILSVTPGLHGFILVVNTELPFKKVNKKATKEHLQYFFGDRVWDHTIVVFTHRSHLSYTIEDYIKREGAPLQWLLKACGNRYHVLCDDGTDNNKKVKELFQNIDAMVAENSCYEIDIVLMQNAESKRKEVDKKAEELRMQAQQQRQNLRRLVTGPPLDMRILMVGWVFSGKSAAGNNILSTKEFQFGERTVKTLKQSVGDSLGDKTIEQHIESEGRPLRWLIEKCGNRYHVINNKSAADDQVTELLEKMEEMVAGNSSFYLSTYTDADDPQHWEDRSDTSTENKDENTAKEIIEQLNIEWDLSDEGQESDRSEGEEEETEHPHEDDQFKSCFGLQEETLNRWKRLLESEWSRREYAMLQSYLYSPFWAVMSEPDSDRLQKSREKVSKWLKTQHATSGYATASNTSYTSKEEENGGHGRVRQFPMTQRAGGAPKRRKKELS</sequence>
<organism evidence="1 2">
    <name type="scientific">Nibea albiflora</name>
    <name type="common">Yellow drum</name>
    <name type="synonym">Corvina albiflora</name>
    <dbReference type="NCBI Taxonomy" id="240163"/>
    <lineage>
        <taxon>Eukaryota</taxon>
        <taxon>Metazoa</taxon>
        <taxon>Chordata</taxon>
        <taxon>Craniata</taxon>
        <taxon>Vertebrata</taxon>
        <taxon>Euteleostomi</taxon>
        <taxon>Actinopterygii</taxon>
        <taxon>Neopterygii</taxon>
        <taxon>Teleostei</taxon>
        <taxon>Neoteleostei</taxon>
        <taxon>Acanthomorphata</taxon>
        <taxon>Eupercaria</taxon>
        <taxon>Sciaenidae</taxon>
        <taxon>Nibea</taxon>
    </lineage>
</organism>
<gene>
    <name evidence="1" type="primary">GIMAP8.11</name>
    <name evidence="1" type="ORF">GBF38_010266</name>
</gene>
<evidence type="ECO:0000313" key="1">
    <source>
        <dbReference type="EMBL" id="KAG8008679.1"/>
    </source>
</evidence>
<feature type="non-terminal residue" evidence="1">
    <location>
        <position position="1"/>
    </location>
</feature>
<protein>
    <submittedName>
        <fullName evidence="1">GTPase IMAP family member 8</fullName>
    </submittedName>
</protein>
<evidence type="ECO:0000313" key="2">
    <source>
        <dbReference type="Proteomes" id="UP000805704"/>
    </source>
</evidence>
<comment type="caution">
    <text evidence="1">The sequence shown here is derived from an EMBL/GenBank/DDBJ whole genome shotgun (WGS) entry which is preliminary data.</text>
</comment>
<dbReference type="EMBL" id="CM024806">
    <property type="protein sequence ID" value="KAG8008679.1"/>
    <property type="molecule type" value="Genomic_DNA"/>
</dbReference>
<keyword evidence="2" id="KW-1185">Reference proteome</keyword>
<accession>A0ACB7F3A5</accession>
<dbReference type="Proteomes" id="UP000805704">
    <property type="component" value="Chromosome 18"/>
</dbReference>
<name>A0ACB7F3A5_NIBAL</name>